<keyword evidence="3" id="KW-0238">DNA-binding</keyword>
<dbReference type="Pfam" id="PF13377">
    <property type="entry name" value="Peripla_BP_3"/>
    <property type="match status" value="1"/>
</dbReference>
<protein>
    <submittedName>
        <fullName evidence="6">LacI family transcriptional regulator</fullName>
    </submittedName>
</protein>
<evidence type="ECO:0000313" key="6">
    <source>
        <dbReference type="EMBL" id="CAH8244817.1"/>
    </source>
</evidence>
<evidence type="ECO:0000313" key="7">
    <source>
        <dbReference type="Proteomes" id="UP001154322"/>
    </source>
</evidence>
<comment type="caution">
    <text evidence="6">The sequence shown here is derived from an EMBL/GenBank/DDBJ whole genome shotgun (WGS) entry which is preliminary data.</text>
</comment>
<accession>A0ABN8U607</accession>
<gene>
    <name evidence="6" type="ORF">WJ0W_002047</name>
</gene>
<reference evidence="6" key="1">
    <citation type="submission" date="2022-06" db="EMBL/GenBank/DDBJ databases">
        <authorList>
            <person name="Dietemann V."/>
            <person name="Ory F."/>
            <person name="Dainat B."/>
            <person name="Oberhansli S."/>
        </authorList>
    </citation>
    <scope>NUCLEOTIDE SEQUENCE</scope>
    <source>
        <strain evidence="6">Ena-SAMPLE-TAB-26-04-2022-14:26:32:270-5432</strain>
    </source>
</reference>
<keyword evidence="4" id="KW-0804">Transcription</keyword>
<keyword evidence="1" id="KW-0678">Repressor</keyword>
<dbReference type="Gene3D" id="1.10.260.40">
    <property type="entry name" value="lambda repressor-like DNA-binding domains"/>
    <property type="match status" value="1"/>
</dbReference>
<dbReference type="SMART" id="SM00354">
    <property type="entry name" value="HTH_LACI"/>
    <property type="match status" value="1"/>
</dbReference>
<proteinExistence type="predicted"/>
<dbReference type="Gene3D" id="3.40.50.2300">
    <property type="match status" value="2"/>
</dbReference>
<dbReference type="PROSITE" id="PS00356">
    <property type="entry name" value="HTH_LACI_1"/>
    <property type="match status" value="1"/>
</dbReference>
<dbReference type="PANTHER" id="PTHR30146">
    <property type="entry name" value="LACI-RELATED TRANSCRIPTIONAL REPRESSOR"/>
    <property type="match status" value="1"/>
</dbReference>
<evidence type="ECO:0000256" key="2">
    <source>
        <dbReference type="ARBA" id="ARBA00023015"/>
    </source>
</evidence>
<keyword evidence="2" id="KW-0805">Transcription regulation</keyword>
<dbReference type="Pfam" id="PF00356">
    <property type="entry name" value="LacI"/>
    <property type="match status" value="1"/>
</dbReference>
<keyword evidence="7" id="KW-1185">Reference proteome</keyword>
<sequence>MVSIKDIARKAGVSISTVSYALNGSPKVKEETSNKILSVAKELNYVPNAAARMLKTRETKIIGAFLTGFEGSFYGQLLQGMKEVLNKRGYDLVVCSGSQSHRLLPERMIDGAIVLDASFSSEELLQYADRGHKLVVLDRELNHPNVNQVLLDNKAGAMLAVEYLLEEGFRKIYVVSGPQGSFDSNQRLLAARQTVERNQPIPPDETGQPIELIEMEGNFDKASGEAAAERIIREYTEPVDVFCLNDEMAVGLYNAVKESPYVIGEHIHVIGFDNMELSQFVQPRLATIDYSKRKWGALAAEQFLKVIAGEPVEHERIYVTLVKAESVRSRPSV</sequence>
<feature type="domain" description="HTH lacI-type" evidence="5">
    <location>
        <begin position="2"/>
        <end position="56"/>
    </location>
</feature>
<dbReference type="RefSeq" id="WP_213429517.1">
    <property type="nucleotide sequence ID" value="NZ_AP031286.1"/>
</dbReference>
<dbReference type="SUPFAM" id="SSF53822">
    <property type="entry name" value="Periplasmic binding protein-like I"/>
    <property type="match status" value="1"/>
</dbReference>
<dbReference type="InterPro" id="IPR000843">
    <property type="entry name" value="HTH_LacI"/>
</dbReference>
<dbReference type="EMBL" id="CALYLO010000002">
    <property type="protein sequence ID" value="CAH8244817.1"/>
    <property type="molecule type" value="Genomic_DNA"/>
</dbReference>
<evidence type="ECO:0000256" key="1">
    <source>
        <dbReference type="ARBA" id="ARBA00022491"/>
    </source>
</evidence>
<evidence type="ECO:0000256" key="4">
    <source>
        <dbReference type="ARBA" id="ARBA00023163"/>
    </source>
</evidence>
<dbReference type="CDD" id="cd06267">
    <property type="entry name" value="PBP1_LacI_sugar_binding-like"/>
    <property type="match status" value="1"/>
</dbReference>
<dbReference type="PANTHER" id="PTHR30146:SF148">
    <property type="entry name" value="HTH-TYPE TRANSCRIPTIONAL REPRESSOR PURR-RELATED"/>
    <property type="match status" value="1"/>
</dbReference>
<evidence type="ECO:0000256" key="3">
    <source>
        <dbReference type="ARBA" id="ARBA00023125"/>
    </source>
</evidence>
<name>A0ABN8U607_9BACL</name>
<dbReference type="SUPFAM" id="SSF47413">
    <property type="entry name" value="lambda repressor-like DNA-binding domains"/>
    <property type="match status" value="1"/>
</dbReference>
<dbReference type="CDD" id="cd01392">
    <property type="entry name" value="HTH_LacI"/>
    <property type="match status" value="1"/>
</dbReference>
<evidence type="ECO:0000259" key="5">
    <source>
        <dbReference type="PROSITE" id="PS50932"/>
    </source>
</evidence>
<dbReference type="InterPro" id="IPR046335">
    <property type="entry name" value="LacI/GalR-like_sensor"/>
</dbReference>
<dbReference type="Proteomes" id="UP001154322">
    <property type="component" value="Unassembled WGS sequence"/>
</dbReference>
<dbReference type="InterPro" id="IPR010982">
    <property type="entry name" value="Lambda_DNA-bd_dom_sf"/>
</dbReference>
<organism evidence="6 7">
    <name type="scientific">Paenibacillus melissococcoides</name>
    <dbReference type="NCBI Taxonomy" id="2912268"/>
    <lineage>
        <taxon>Bacteria</taxon>
        <taxon>Bacillati</taxon>
        <taxon>Bacillota</taxon>
        <taxon>Bacilli</taxon>
        <taxon>Bacillales</taxon>
        <taxon>Paenibacillaceae</taxon>
        <taxon>Paenibacillus</taxon>
    </lineage>
</organism>
<dbReference type="PROSITE" id="PS50932">
    <property type="entry name" value="HTH_LACI_2"/>
    <property type="match status" value="1"/>
</dbReference>
<dbReference type="InterPro" id="IPR028082">
    <property type="entry name" value="Peripla_BP_I"/>
</dbReference>